<dbReference type="GO" id="GO:0005829">
    <property type="term" value="C:cytosol"/>
    <property type="evidence" value="ECO:0007669"/>
    <property type="project" value="TreeGrafter"/>
</dbReference>
<dbReference type="InterPro" id="IPR007374">
    <property type="entry name" value="ASCH_domain"/>
</dbReference>
<comment type="similarity">
    <text evidence="1">Belongs to the cytidine and deoxycytidylate deaminase family.</text>
</comment>
<proteinExistence type="inferred from homology"/>
<dbReference type="GO" id="GO:0008270">
    <property type="term" value="F:zinc ion binding"/>
    <property type="evidence" value="ECO:0007669"/>
    <property type="project" value="InterPro"/>
</dbReference>
<dbReference type="SMART" id="SM01022">
    <property type="entry name" value="ASCH"/>
    <property type="match status" value="1"/>
</dbReference>
<dbReference type="Pfam" id="PF00383">
    <property type="entry name" value="dCMP_cyt_deam_1"/>
    <property type="match status" value="1"/>
</dbReference>
<dbReference type="InterPro" id="IPR050202">
    <property type="entry name" value="Cyt/Deoxycyt_deaminase"/>
</dbReference>
<dbReference type="GO" id="GO:0004126">
    <property type="term" value="F:cytidine deaminase activity"/>
    <property type="evidence" value="ECO:0007669"/>
    <property type="project" value="TreeGrafter"/>
</dbReference>
<feature type="domain" description="CMP/dCMP-type deaminase" evidence="5">
    <location>
        <begin position="1"/>
        <end position="128"/>
    </location>
</feature>
<dbReference type="InterPro" id="IPR015947">
    <property type="entry name" value="PUA-like_sf"/>
</dbReference>
<dbReference type="PANTHER" id="PTHR11644:SF2">
    <property type="entry name" value="CYTIDINE DEAMINASE"/>
    <property type="match status" value="1"/>
</dbReference>
<evidence type="ECO:0000313" key="7">
    <source>
        <dbReference type="Proteomes" id="UP000323856"/>
    </source>
</evidence>
<dbReference type="GO" id="GO:0055086">
    <property type="term" value="P:nucleobase-containing small molecule metabolic process"/>
    <property type="evidence" value="ECO:0007669"/>
    <property type="project" value="UniProtKB-ARBA"/>
</dbReference>
<dbReference type="SUPFAM" id="SSF88697">
    <property type="entry name" value="PUA domain-like"/>
    <property type="match status" value="1"/>
</dbReference>
<gene>
    <name evidence="6" type="ORF">FQ154_10510</name>
</gene>
<dbReference type="PROSITE" id="PS00903">
    <property type="entry name" value="CYT_DCMP_DEAMINASES_1"/>
    <property type="match status" value="1"/>
</dbReference>
<dbReference type="Proteomes" id="UP000323856">
    <property type="component" value="Unassembled WGS sequence"/>
</dbReference>
<dbReference type="OrthoDB" id="9795347at2"/>
<dbReference type="Pfam" id="PF04266">
    <property type="entry name" value="ASCH"/>
    <property type="match status" value="1"/>
</dbReference>
<evidence type="ECO:0000259" key="5">
    <source>
        <dbReference type="PROSITE" id="PS51747"/>
    </source>
</evidence>
<dbReference type="PROSITE" id="PS51747">
    <property type="entry name" value="CYT_DCMP_DEAMINASES_2"/>
    <property type="match status" value="1"/>
</dbReference>
<dbReference type="SUPFAM" id="SSF53927">
    <property type="entry name" value="Cytidine deaminase-like"/>
    <property type="match status" value="1"/>
</dbReference>
<accession>A0A5B0EFL3</accession>
<organism evidence="6 7">
    <name type="scientific">Paeniglutamicibacter gangotriensis</name>
    <dbReference type="NCBI Taxonomy" id="254787"/>
    <lineage>
        <taxon>Bacteria</taxon>
        <taxon>Bacillati</taxon>
        <taxon>Actinomycetota</taxon>
        <taxon>Actinomycetes</taxon>
        <taxon>Micrococcales</taxon>
        <taxon>Micrococcaceae</taxon>
        <taxon>Paeniglutamicibacter</taxon>
    </lineage>
</organism>
<dbReference type="EMBL" id="VOBL01000009">
    <property type="protein sequence ID" value="KAA0976580.1"/>
    <property type="molecule type" value="Genomic_DNA"/>
</dbReference>
<evidence type="ECO:0000256" key="4">
    <source>
        <dbReference type="ARBA" id="ARBA00022833"/>
    </source>
</evidence>
<dbReference type="GO" id="GO:0042802">
    <property type="term" value="F:identical protein binding"/>
    <property type="evidence" value="ECO:0007669"/>
    <property type="project" value="UniProtKB-ARBA"/>
</dbReference>
<dbReference type="InterPro" id="IPR016192">
    <property type="entry name" value="APOBEC/CMP_deaminase_Zn-bd"/>
</dbReference>
<dbReference type="GO" id="GO:0072527">
    <property type="term" value="P:pyrimidine-containing compound metabolic process"/>
    <property type="evidence" value="ECO:0007669"/>
    <property type="project" value="UniProtKB-ARBA"/>
</dbReference>
<keyword evidence="3" id="KW-0378">Hydrolase</keyword>
<reference evidence="6 7" key="1">
    <citation type="submission" date="2019-07" db="EMBL/GenBank/DDBJ databases">
        <title>Analysis of the biochemical properties, biological activity and biotechnological potential of siderophores and biosurfactants produced by Antarctic psychrotolerant bacteria.</title>
        <authorList>
            <person name="Styczynski M."/>
            <person name="Krucon T."/>
            <person name="Decewicz P."/>
            <person name="Dziewit L."/>
        </authorList>
    </citation>
    <scope>NUCLEOTIDE SEQUENCE [LARGE SCALE GENOMIC DNA]</scope>
    <source>
        <strain evidence="6 7">ANT_H27</strain>
    </source>
</reference>
<dbReference type="CDD" id="cd01283">
    <property type="entry name" value="cytidine_deaminase"/>
    <property type="match status" value="1"/>
</dbReference>
<sequence>MDPFESELRVIEAAEELAATLGGDKNHTVAAAAMDTNGVIHRAVNVYHFTGGPCAEFVVIGLAATAGAGPLVTMAAAGDGGRGFMPPCGRCRQAMLDIHPDIMVAVPTDNGSQMRPVRKMLPDTYFFPEADSRRLLRFSKTYYDAVANGTKVTTVRFDDPVVPGPYIFIFEDDAEHRRLDGMVTKVQHYRLDQMTAEQACLTPGECVDEFRGGLRARYPELSDQDEVGVVEFELI</sequence>
<name>A0A5B0EFL3_9MICC</name>
<dbReference type="AlphaFoldDB" id="A0A5B0EFL3"/>
<evidence type="ECO:0000256" key="1">
    <source>
        <dbReference type="ARBA" id="ARBA00006576"/>
    </source>
</evidence>
<protein>
    <submittedName>
        <fullName evidence="6">ASCH domain-containing protein</fullName>
    </submittedName>
</protein>
<comment type="caution">
    <text evidence="6">The sequence shown here is derived from an EMBL/GenBank/DDBJ whole genome shotgun (WGS) entry which is preliminary data.</text>
</comment>
<evidence type="ECO:0000256" key="2">
    <source>
        <dbReference type="ARBA" id="ARBA00022723"/>
    </source>
</evidence>
<dbReference type="PANTHER" id="PTHR11644">
    <property type="entry name" value="CYTIDINE DEAMINASE"/>
    <property type="match status" value="1"/>
</dbReference>
<evidence type="ECO:0000256" key="3">
    <source>
        <dbReference type="ARBA" id="ARBA00022801"/>
    </source>
</evidence>
<dbReference type="InterPro" id="IPR002125">
    <property type="entry name" value="CMP_dCMP_dom"/>
</dbReference>
<dbReference type="Gene3D" id="3.40.140.10">
    <property type="entry name" value="Cytidine Deaminase, domain 2"/>
    <property type="match status" value="1"/>
</dbReference>
<dbReference type="RefSeq" id="WP_149619664.1">
    <property type="nucleotide sequence ID" value="NZ_JBITUG010000005.1"/>
</dbReference>
<evidence type="ECO:0000313" key="6">
    <source>
        <dbReference type="EMBL" id="KAA0976580.1"/>
    </source>
</evidence>
<keyword evidence="4" id="KW-0862">Zinc</keyword>
<keyword evidence="2" id="KW-0479">Metal-binding</keyword>
<dbReference type="InterPro" id="IPR016193">
    <property type="entry name" value="Cytidine_deaminase-like"/>
</dbReference>